<reference evidence="1 2" key="1">
    <citation type="journal article" date="2019" name="Antonie Van Leeuwenhoek">
        <title>Description of 'Ca. Methylobacter oryzae' KRF1, a novel species from the environmentally important Methylobacter clade 2.</title>
        <authorList>
            <person name="Khatri K."/>
            <person name="Mohite J.A."/>
            <person name="Pandit P.S."/>
            <person name="Bahulikar R."/>
            <person name="Rahalkar M.C."/>
        </authorList>
    </citation>
    <scope>NUCLEOTIDE SEQUENCE [LARGE SCALE GENOMIC DNA]</scope>
    <source>
        <strain evidence="1 2">KRF1</strain>
    </source>
</reference>
<gene>
    <name evidence="1" type="ORF">EKO24_017620</name>
</gene>
<proteinExistence type="predicted"/>
<name>A0ABY3C6K8_9GAMM</name>
<keyword evidence="2" id="KW-1185">Reference proteome</keyword>
<accession>A0ABY3C6K8</accession>
<organism evidence="1 2">
    <name type="scientific">Candidatus Methylobacter oryzae</name>
    <dbReference type="NCBI Taxonomy" id="2497749"/>
    <lineage>
        <taxon>Bacteria</taxon>
        <taxon>Pseudomonadati</taxon>
        <taxon>Pseudomonadota</taxon>
        <taxon>Gammaproteobacteria</taxon>
        <taxon>Methylococcales</taxon>
        <taxon>Methylococcaceae</taxon>
        <taxon>Methylobacter</taxon>
    </lineage>
</organism>
<protein>
    <submittedName>
        <fullName evidence="1">Uncharacterized protein</fullName>
    </submittedName>
</protein>
<dbReference type="Proteomes" id="UP000733744">
    <property type="component" value="Unassembled WGS sequence"/>
</dbReference>
<evidence type="ECO:0000313" key="1">
    <source>
        <dbReference type="EMBL" id="TRW91233.1"/>
    </source>
</evidence>
<evidence type="ECO:0000313" key="2">
    <source>
        <dbReference type="Proteomes" id="UP000733744"/>
    </source>
</evidence>
<dbReference type="RefSeq" id="WP_127027753.1">
    <property type="nucleotide sequence ID" value="NZ_RYFG02000114.1"/>
</dbReference>
<comment type="caution">
    <text evidence="1">The sequence shown here is derived from an EMBL/GenBank/DDBJ whole genome shotgun (WGS) entry which is preliminary data.</text>
</comment>
<dbReference type="EMBL" id="RYFG02000114">
    <property type="protein sequence ID" value="TRW91233.1"/>
    <property type="molecule type" value="Genomic_DNA"/>
</dbReference>
<sequence>MLIFDFRNPSQSGALGDLMRSIGVNRLHSNVQDHYPMDNRIYRNAADGKTKNDHFKDMPVNAVADKAFKAKTVLFSSWYASWENLKLAHSLKQTFYTPLKSNRLVCLNKSEPFPF</sequence>